<comment type="caution">
    <text evidence="3">The sequence shown here is derived from an EMBL/GenBank/DDBJ whole genome shotgun (WGS) entry which is preliminary data.</text>
</comment>
<dbReference type="SUPFAM" id="SSF54236">
    <property type="entry name" value="Ubiquitin-like"/>
    <property type="match status" value="1"/>
</dbReference>
<dbReference type="EMBL" id="VDLU01000001">
    <property type="protein sequence ID" value="TNJ30374.1"/>
    <property type="molecule type" value="Genomic_DNA"/>
</dbReference>
<dbReference type="OrthoDB" id="10253570at2759"/>
<evidence type="ECO:0000256" key="1">
    <source>
        <dbReference type="SAM" id="Phobius"/>
    </source>
</evidence>
<dbReference type="Pfam" id="PF00240">
    <property type="entry name" value="ubiquitin"/>
    <property type="match status" value="1"/>
</dbReference>
<feature type="domain" description="Ubiquitin-like" evidence="2">
    <location>
        <begin position="2"/>
        <end position="71"/>
    </location>
</feature>
<dbReference type="VEuPathDB" id="GiardiaDB:GMRT_13076"/>
<gene>
    <name evidence="3" type="ORF">GMRT_13076</name>
</gene>
<accession>A0A4Z1SXC0</accession>
<protein>
    <recommendedName>
        <fullName evidence="2">Ubiquitin-like domain-containing protein</fullName>
    </recommendedName>
</protein>
<dbReference type="CDD" id="cd17039">
    <property type="entry name" value="Ubl_ubiquitin_like"/>
    <property type="match status" value="1"/>
</dbReference>
<keyword evidence="1" id="KW-0812">Transmembrane</keyword>
<name>A0A4Z1SXC0_GIAMU</name>
<dbReference type="Gene3D" id="3.10.20.90">
    <property type="entry name" value="Phosphatidylinositol 3-kinase Catalytic Subunit, Chain A, domain 1"/>
    <property type="match status" value="1"/>
</dbReference>
<dbReference type="Proteomes" id="UP000315496">
    <property type="component" value="Chromosome 1"/>
</dbReference>
<reference evidence="3 4" key="1">
    <citation type="submission" date="2019-05" db="EMBL/GenBank/DDBJ databases">
        <title>The compact genome of Giardia muris reveals important steps in the evolution of intestinal protozoan parasites.</title>
        <authorList>
            <person name="Xu F."/>
            <person name="Jimenez-Gonzalez A."/>
            <person name="Einarsson E."/>
            <person name="Astvaldsson A."/>
            <person name="Peirasmaki D."/>
            <person name="Eckmann L."/>
            <person name="Andersson J.O."/>
            <person name="Svard S.G."/>
            <person name="Jerlstrom-Hultqvist J."/>
        </authorList>
    </citation>
    <scope>NUCLEOTIDE SEQUENCE [LARGE SCALE GENOMIC DNA]</scope>
    <source>
        <strain evidence="3 4">Roberts-Thomson</strain>
    </source>
</reference>
<feature type="transmembrane region" description="Helical" evidence="1">
    <location>
        <begin position="283"/>
        <end position="304"/>
    </location>
</feature>
<evidence type="ECO:0000259" key="2">
    <source>
        <dbReference type="PROSITE" id="PS50053"/>
    </source>
</evidence>
<dbReference type="PROSITE" id="PS50053">
    <property type="entry name" value="UBIQUITIN_2"/>
    <property type="match status" value="1"/>
</dbReference>
<proteinExistence type="predicted"/>
<evidence type="ECO:0000313" key="4">
    <source>
        <dbReference type="Proteomes" id="UP000315496"/>
    </source>
</evidence>
<organism evidence="3 4">
    <name type="scientific">Giardia muris</name>
    <dbReference type="NCBI Taxonomy" id="5742"/>
    <lineage>
        <taxon>Eukaryota</taxon>
        <taxon>Metamonada</taxon>
        <taxon>Diplomonadida</taxon>
        <taxon>Hexamitidae</taxon>
        <taxon>Giardiinae</taxon>
        <taxon>Giardia</taxon>
    </lineage>
</organism>
<feature type="transmembrane region" description="Helical" evidence="1">
    <location>
        <begin position="316"/>
        <end position="336"/>
    </location>
</feature>
<keyword evidence="4" id="KW-1185">Reference proteome</keyword>
<evidence type="ECO:0000313" key="3">
    <source>
        <dbReference type="EMBL" id="TNJ30374.1"/>
    </source>
</evidence>
<dbReference type="AlphaFoldDB" id="A0A4Z1SXC0"/>
<keyword evidence="1" id="KW-0472">Membrane</keyword>
<dbReference type="InterPro" id="IPR029071">
    <property type="entry name" value="Ubiquitin-like_domsf"/>
</dbReference>
<sequence>MLTLRLYVYTTGDTLTVQVNEDDTVDVLLTHLTSAPSEQVRARVIYNGRALLLRSTFRESGVENNATIHLVAVDMASNNEGDTEIPELAEVYHAGLERHLQSGIERQDIIAMRLKFLAQTGFLSTEQLNILYLNPDLLEPYVGYIPPAIEHVRQFFLRALELDENELPGDVRHLYTPQPRLEPEVFYDAEFVSNQSFSLMMLEGGFSLVVLRQFSDITDLSWLDDDMPFPTIPLRALRCEELYYRNVSPTDTPYSIAATNGLLGPGEPVRPQARRIMSDFGRFMTLIVGILIGLILNILVAPYLSQDSIPGPLRTGMIWGLTGCLILSSFIVMTNAF</sequence>
<keyword evidence="1" id="KW-1133">Transmembrane helix</keyword>
<dbReference type="InterPro" id="IPR000626">
    <property type="entry name" value="Ubiquitin-like_dom"/>
</dbReference>